<evidence type="ECO:0000313" key="1">
    <source>
        <dbReference type="EMBL" id="MQA40566.1"/>
    </source>
</evidence>
<organism evidence="1 2">
    <name type="scientific">Rugamonas aquatica</name>
    <dbReference type="NCBI Taxonomy" id="2743357"/>
    <lineage>
        <taxon>Bacteria</taxon>
        <taxon>Pseudomonadati</taxon>
        <taxon>Pseudomonadota</taxon>
        <taxon>Betaproteobacteria</taxon>
        <taxon>Burkholderiales</taxon>
        <taxon>Oxalobacteraceae</taxon>
        <taxon>Telluria group</taxon>
        <taxon>Rugamonas</taxon>
    </lineage>
</organism>
<name>A0A6A7N6A3_9BURK</name>
<dbReference type="AlphaFoldDB" id="A0A6A7N6A3"/>
<dbReference type="RefSeq" id="WP_152839864.1">
    <property type="nucleotide sequence ID" value="NZ_WHUG01000009.1"/>
</dbReference>
<protein>
    <submittedName>
        <fullName evidence="1">PRTRC system protein C</fullName>
    </submittedName>
</protein>
<accession>A0A6A7N6A3</accession>
<dbReference type="Proteomes" id="UP000440498">
    <property type="component" value="Unassembled WGS sequence"/>
</dbReference>
<comment type="caution">
    <text evidence="1">The sequence shown here is derived from an EMBL/GenBank/DDBJ whole genome shotgun (WGS) entry which is preliminary data.</text>
</comment>
<dbReference type="NCBIfam" id="TIGR03738">
    <property type="entry name" value="PRTRC_C"/>
    <property type="match status" value="1"/>
</dbReference>
<gene>
    <name evidence="1" type="ORF">GEV02_20650</name>
</gene>
<dbReference type="Pfam" id="PF14454">
    <property type="entry name" value="Prok_Ub"/>
    <property type="match status" value="1"/>
</dbReference>
<evidence type="ECO:0000313" key="2">
    <source>
        <dbReference type="Proteomes" id="UP000440498"/>
    </source>
</evidence>
<keyword evidence="2" id="KW-1185">Reference proteome</keyword>
<proteinExistence type="predicted"/>
<reference evidence="1 2" key="1">
    <citation type="submission" date="2019-10" db="EMBL/GenBank/DDBJ databases">
        <title>Two novel species isolated from a subtropical stream in China.</title>
        <authorList>
            <person name="Lu H."/>
        </authorList>
    </citation>
    <scope>NUCLEOTIDE SEQUENCE [LARGE SCALE GENOMIC DNA]</scope>
    <source>
        <strain evidence="1 2">FT29W</strain>
    </source>
</reference>
<sequence length="68" mass="7787">MPIEIEATRRVLRYNGVTLTDLPGHTLEDMRKLHALQFPELLNADVELEPVVNGEQEVTFRRTVGTKQ</sequence>
<dbReference type="InterPro" id="IPR022289">
    <property type="entry name" value="PRTRC_protein-C"/>
</dbReference>
<dbReference type="EMBL" id="WHUG01000009">
    <property type="protein sequence ID" value="MQA40566.1"/>
    <property type="molecule type" value="Genomic_DNA"/>
</dbReference>
<dbReference type="InterPro" id="IPR032866">
    <property type="entry name" value="Prok_Ub"/>
</dbReference>